<name>A0A6M3YPB1_9VIRU</name>
<organism evidence="1">
    <name type="scientific">Cressdnaviricota sp</name>
    <dbReference type="NCBI Taxonomy" id="2748378"/>
    <lineage>
        <taxon>Viruses</taxon>
        <taxon>Monodnaviria</taxon>
        <taxon>Shotokuvirae</taxon>
        <taxon>Cressdnaviricota</taxon>
    </lineage>
</organism>
<sequence>MARRRYSRYRRRPRRRRLRPRRLRRSRVLLRRRRYRRRRNGVAPARVGFSLQYPVIWGLHVESNGALAGQNSTGLSLYSQPAWSLMLKHPTMVQYITEPGPRNSLGTTDTQWHLYPDWQQSPSTNMGCAVDTTLIDLMGYPANYQYFGDSHGTPWRVGDALQLRDWPNFISSQMIMSVYDLSKFLQVYRYVRVNYMEVTLRVPEKPQGDNKNLMIWWNNGRGFEANDFKSHWEYVTDRSTKDLDAVDFSGINGNSFRDMISDPHGMQWLWRMKDVVNACSSQGFAMARSGWHSATLAYDKPVKIRWIPRHAGIRERRNLNRDVTDVKFEDGENQVTGSVLSADPNYAESRVLNSRSISCDIFKNTGVWYTGPIVRLVDMSVDSNLNSAIGTDMFFDRFQISADFYCSLTFSGFQMLNPLT</sequence>
<reference evidence="1" key="1">
    <citation type="submission" date="2020-01" db="EMBL/GenBank/DDBJ databases">
        <title>Novel CRESS-DNA virus.</title>
        <authorList>
            <person name="Liu Q."/>
            <person name="Shan T."/>
            <person name="Yang S."/>
            <person name="Zhang W."/>
        </authorList>
    </citation>
    <scope>NUCLEOTIDE SEQUENCE</scope>
    <source>
        <strain evidence="1">Gps222cir1</strain>
    </source>
</reference>
<evidence type="ECO:0000313" key="1">
    <source>
        <dbReference type="EMBL" id="QJI53722.1"/>
    </source>
</evidence>
<proteinExistence type="predicted"/>
<dbReference type="EMBL" id="MN928925">
    <property type="protein sequence ID" value="QJI53722.1"/>
    <property type="molecule type" value="Genomic_DNA"/>
</dbReference>
<protein>
    <submittedName>
        <fullName evidence="1">Capsid protein</fullName>
    </submittedName>
</protein>
<accession>A0A6M3YPB1</accession>